<proteinExistence type="predicted"/>
<evidence type="ECO:0000313" key="2">
    <source>
        <dbReference type="EMBL" id="TQL32871.1"/>
    </source>
</evidence>
<protein>
    <submittedName>
        <fullName evidence="2">Uncharacterized protein</fullName>
    </submittedName>
</protein>
<organism evidence="2 3">
    <name type="scientific">Barrientosiimonas humi</name>
    <dbReference type="NCBI Taxonomy" id="999931"/>
    <lineage>
        <taxon>Bacteria</taxon>
        <taxon>Bacillati</taxon>
        <taxon>Actinomycetota</taxon>
        <taxon>Actinomycetes</taxon>
        <taxon>Micrococcales</taxon>
        <taxon>Dermacoccaceae</taxon>
        <taxon>Barrientosiimonas</taxon>
    </lineage>
</organism>
<accession>A0A542XAL6</accession>
<dbReference type="EMBL" id="VFOK01000001">
    <property type="protein sequence ID" value="TQL32871.1"/>
    <property type="molecule type" value="Genomic_DNA"/>
</dbReference>
<dbReference type="Proteomes" id="UP000318336">
    <property type="component" value="Unassembled WGS sequence"/>
</dbReference>
<name>A0A542XAL6_9MICO</name>
<feature type="compositionally biased region" description="Low complexity" evidence="1">
    <location>
        <begin position="14"/>
        <end position="57"/>
    </location>
</feature>
<evidence type="ECO:0000313" key="3">
    <source>
        <dbReference type="Proteomes" id="UP000318336"/>
    </source>
</evidence>
<keyword evidence="3" id="KW-1185">Reference proteome</keyword>
<dbReference type="AlphaFoldDB" id="A0A542XAL6"/>
<reference evidence="2 3" key="1">
    <citation type="submission" date="2019-06" db="EMBL/GenBank/DDBJ databases">
        <title>Sequencing the genomes of 1000 actinobacteria strains.</title>
        <authorList>
            <person name="Klenk H.-P."/>
        </authorList>
    </citation>
    <scope>NUCLEOTIDE SEQUENCE [LARGE SCALE GENOMIC DNA]</scope>
    <source>
        <strain evidence="2 3">DSM 24617</strain>
    </source>
</reference>
<gene>
    <name evidence="2" type="ORF">FB554_1004</name>
</gene>
<evidence type="ECO:0000256" key="1">
    <source>
        <dbReference type="SAM" id="MobiDB-lite"/>
    </source>
</evidence>
<feature type="compositionally biased region" description="Low complexity" evidence="1">
    <location>
        <begin position="65"/>
        <end position="78"/>
    </location>
</feature>
<sequence length="206" mass="21887">MVVLAGCSGDTEQAATSSTSSTPAATTSSAPTPSTTPSPTSESSSTSEEPTSEEPTTSAPPPTSTPSSTTRRTRTATPTERDSETETDEPERESETATPTRRETPRGRIVRIDDYCDDTPWEVARTADGRTAYCVQVYATDAFVWSRTFQMRTAEPGREAPGFGEYGPAEGGPCHPDGVTIRDGEGRLLRCTASDGGGEPEWRRAG</sequence>
<feature type="region of interest" description="Disordered" evidence="1">
    <location>
        <begin position="1"/>
        <end position="106"/>
    </location>
</feature>
<comment type="caution">
    <text evidence="2">The sequence shown here is derived from an EMBL/GenBank/DDBJ whole genome shotgun (WGS) entry which is preliminary data.</text>
</comment>